<evidence type="ECO:0000313" key="4">
    <source>
        <dbReference type="EMBL" id="KAG5461616.1"/>
    </source>
</evidence>
<dbReference type="GO" id="GO:0002181">
    <property type="term" value="P:cytoplasmic translation"/>
    <property type="evidence" value="ECO:0007669"/>
    <property type="project" value="TreeGrafter"/>
</dbReference>
<evidence type="ECO:0000313" key="5">
    <source>
        <dbReference type="Proteomes" id="UP000673691"/>
    </source>
</evidence>
<dbReference type="GO" id="GO:0022625">
    <property type="term" value="C:cytosolic large ribosomal subunit"/>
    <property type="evidence" value="ECO:0007669"/>
    <property type="project" value="TreeGrafter"/>
</dbReference>
<gene>
    <name evidence="4" type="ORF">BJ554DRAFT_6165</name>
</gene>
<dbReference type="SUPFAM" id="SSF54575">
    <property type="entry name" value="Ribosomal protein L31e"/>
    <property type="match status" value="1"/>
</dbReference>
<evidence type="ECO:0000256" key="3">
    <source>
        <dbReference type="ARBA" id="ARBA00023274"/>
    </source>
</evidence>
<dbReference type="Proteomes" id="UP000673691">
    <property type="component" value="Unassembled WGS sequence"/>
</dbReference>
<dbReference type="PANTHER" id="PTHR10956:SF0">
    <property type="entry name" value="60S RIBOSOMAL PROTEIN L31"/>
    <property type="match status" value="1"/>
</dbReference>
<dbReference type="FunFam" id="3.10.440.10:FF:000001">
    <property type="entry name" value="60S ribosomal protein L31"/>
    <property type="match status" value="1"/>
</dbReference>
<dbReference type="InterPro" id="IPR000054">
    <property type="entry name" value="Ribosomal_eL31"/>
</dbReference>
<sequence length="161" mass="18753">MVKEKKARSAIADVVSREYTIHLHKRVHGRSFKKRTPHAVKCIREFATKAMGTKDVRLDPVLNQRLWARGIRNVPHRIRVRIDRKRNDDEDAKEKLYSYVSYVPVPNNNFKGEPALFLLLRARSCFLVFGGGVRGRRRRTPRVIRAKGFRPRGPAVYCDFV</sequence>
<dbReference type="PANTHER" id="PTHR10956">
    <property type="entry name" value="60S RIBOSOMAL PROTEIN L31"/>
    <property type="match status" value="1"/>
</dbReference>
<keyword evidence="5" id="KW-1185">Reference proteome</keyword>
<comment type="similarity">
    <text evidence="1">Belongs to the eukaryotic ribosomal protein eL31 family.</text>
</comment>
<accession>A0A8H8DKE8</accession>
<keyword evidence="3" id="KW-0687">Ribonucleoprotein</keyword>
<evidence type="ECO:0000256" key="1">
    <source>
        <dbReference type="ARBA" id="ARBA00010808"/>
    </source>
</evidence>
<proteinExistence type="inferred from homology"/>
<dbReference type="EMBL" id="JAEFCI010003389">
    <property type="protein sequence ID" value="KAG5461616.1"/>
    <property type="molecule type" value="Genomic_DNA"/>
</dbReference>
<dbReference type="Pfam" id="PF01198">
    <property type="entry name" value="Ribosomal_L31e"/>
    <property type="match status" value="1"/>
</dbReference>
<protein>
    <submittedName>
        <fullName evidence="4">Ribosomal protein L31e-domain-containing protein</fullName>
    </submittedName>
</protein>
<dbReference type="InterPro" id="IPR023621">
    <property type="entry name" value="Ribosomal_eL31_dom_sf"/>
</dbReference>
<keyword evidence="2 4" id="KW-0689">Ribosomal protein</keyword>
<reference evidence="4 5" key="1">
    <citation type="journal article" name="Sci. Rep.">
        <title>Genome-scale phylogenetic analyses confirm Olpidium as the closest living zoosporic fungus to the non-flagellated, terrestrial fungi.</title>
        <authorList>
            <person name="Chang Y."/>
            <person name="Rochon D."/>
            <person name="Sekimoto S."/>
            <person name="Wang Y."/>
            <person name="Chovatia M."/>
            <person name="Sandor L."/>
            <person name="Salamov A."/>
            <person name="Grigoriev I.V."/>
            <person name="Stajich J.E."/>
            <person name="Spatafora J.W."/>
        </authorList>
    </citation>
    <scope>NUCLEOTIDE SEQUENCE [LARGE SCALE GENOMIC DNA]</scope>
    <source>
        <strain evidence="4">S191</strain>
    </source>
</reference>
<evidence type="ECO:0000256" key="2">
    <source>
        <dbReference type="ARBA" id="ARBA00022980"/>
    </source>
</evidence>
<comment type="caution">
    <text evidence="4">The sequence shown here is derived from an EMBL/GenBank/DDBJ whole genome shotgun (WGS) entry which is preliminary data.</text>
</comment>
<dbReference type="GO" id="GO:0003735">
    <property type="term" value="F:structural constituent of ribosome"/>
    <property type="evidence" value="ECO:0007669"/>
    <property type="project" value="InterPro"/>
</dbReference>
<dbReference type="Gene3D" id="3.10.440.10">
    <property type="match status" value="1"/>
</dbReference>
<name>A0A8H8DKE8_9FUNG</name>
<dbReference type="AlphaFoldDB" id="A0A8H8DKE8"/>
<dbReference type="OrthoDB" id="9739313at2759"/>
<dbReference type="CDD" id="cd00463">
    <property type="entry name" value="Ribosomal_L31e"/>
    <property type="match status" value="1"/>
</dbReference>
<organism evidence="4 5">
    <name type="scientific">Olpidium bornovanus</name>
    <dbReference type="NCBI Taxonomy" id="278681"/>
    <lineage>
        <taxon>Eukaryota</taxon>
        <taxon>Fungi</taxon>
        <taxon>Fungi incertae sedis</taxon>
        <taxon>Olpidiomycota</taxon>
        <taxon>Olpidiomycotina</taxon>
        <taxon>Olpidiomycetes</taxon>
        <taxon>Olpidiales</taxon>
        <taxon>Olpidiaceae</taxon>
        <taxon>Olpidium</taxon>
    </lineage>
</organism>
<dbReference type="SMART" id="SM01380">
    <property type="entry name" value="Ribosomal_L31e"/>
    <property type="match status" value="1"/>
</dbReference>